<keyword evidence="4 5" id="KW-0663">Pyridoxal phosphate</keyword>
<dbReference type="GO" id="GO:0004124">
    <property type="term" value="F:cysteine synthase activity"/>
    <property type="evidence" value="ECO:0007669"/>
    <property type="project" value="TreeGrafter"/>
</dbReference>
<sequence>YHGLVFSETFGDSAFTMKLCVELLCDIGPALNPFSAFLLIQGLETLSLRGQRHSDNALELAKYLSNHPKVSCVSYPGLPSHKYHESAKKLLRPNTFGGVLTFGIKGNVKDTSQLIDNLRLASNLADVGDAKTLVIHPVTTMHQQLMEEERLASGVTPDMIWVSVGIEHISDIIADFKQALKSAPVHLEWKHTIIGPVLQNGTVAKHELQHTPQSKSWCAA</sequence>
<dbReference type="GO" id="GO:0005737">
    <property type="term" value="C:cytoplasm"/>
    <property type="evidence" value="ECO:0007669"/>
    <property type="project" value="TreeGrafter"/>
</dbReference>
<dbReference type="STRING" id="1036808.A0A0C3DGU5"/>
<evidence type="ECO:0000256" key="1">
    <source>
        <dbReference type="ARBA" id="ARBA00001933"/>
    </source>
</evidence>
<dbReference type="PANTHER" id="PTHR43797:SF2">
    <property type="entry name" value="HOMOCYSTEINE_CYSTEINE SYNTHASE"/>
    <property type="match status" value="1"/>
</dbReference>
<dbReference type="HOGENOM" id="CLU_018986_8_0_1"/>
<reference evidence="7" key="2">
    <citation type="submission" date="2015-01" db="EMBL/GenBank/DDBJ databases">
        <title>Evolutionary Origins and Diversification of the Mycorrhizal Mutualists.</title>
        <authorList>
            <consortium name="DOE Joint Genome Institute"/>
            <consortium name="Mycorrhizal Genomics Consortium"/>
            <person name="Kohler A."/>
            <person name="Kuo A."/>
            <person name="Nagy L.G."/>
            <person name="Floudas D."/>
            <person name="Copeland A."/>
            <person name="Barry K.W."/>
            <person name="Cichocki N."/>
            <person name="Veneault-Fourrey C."/>
            <person name="LaButti K."/>
            <person name="Lindquist E.A."/>
            <person name="Lipzen A."/>
            <person name="Lundell T."/>
            <person name="Morin E."/>
            <person name="Murat C."/>
            <person name="Riley R."/>
            <person name="Ohm R."/>
            <person name="Sun H."/>
            <person name="Tunlid A."/>
            <person name="Henrissat B."/>
            <person name="Grigoriev I.V."/>
            <person name="Hibbett D.S."/>
            <person name="Martin F."/>
        </authorList>
    </citation>
    <scope>NUCLEOTIDE SEQUENCE [LARGE SCALE GENOMIC DNA]</scope>
    <source>
        <strain evidence="7">Foug A</strain>
    </source>
</reference>
<gene>
    <name evidence="6" type="ORF">SCLCIDRAFT_134475</name>
</gene>
<comment type="similarity">
    <text evidence="2 5">Belongs to the trans-sulfuration enzymes family.</text>
</comment>
<dbReference type="GO" id="GO:0019346">
    <property type="term" value="P:transsulfuration"/>
    <property type="evidence" value="ECO:0007669"/>
    <property type="project" value="InterPro"/>
</dbReference>
<feature type="non-terminal residue" evidence="6">
    <location>
        <position position="1"/>
    </location>
</feature>
<evidence type="ECO:0000313" key="6">
    <source>
        <dbReference type="EMBL" id="KIM55564.1"/>
    </source>
</evidence>
<dbReference type="InterPro" id="IPR006235">
    <property type="entry name" value="OAc-hSer/O-AcSer_sulfhydrylase"/>
</dbReference>
<evidence type="ECO:0000313" key="7">
    <source>
        <dbReference type="Proteomes" id="UP000053989"/>
    </source>
</evidence>
<dbReference type="GO" id="GO:0030170">
    <property type="term" value="F:pyridoxal phosphate binding"/>
    <property type="evidence" value="ECO:0007669"/>
    <property type="project" value="InterPro"/>
</dbReference>
<dbReference type="GO" id="GO:0003961">
    <property type="term" value="F:O-acetylhomoserine aminocarboxypropyltransferase activity"/>
    <property type="evidence" value="ECO:0007669"/>
    <property type="project" value="TreeGrafter"/>
</dbReference>
<proteinExistence type="inferred from homology"/>
<dbReference type="Pfam" id="PF01053">
    <property type="entry name" value="Cys_Met_Meta_PP"/>
    <property type="match status" value="1"/>
</dbReference>
<dbReference type="InParanoid" id="A0A0C3DGU5"/>
<reference evidence="6 7" key="1">
    <citation type="submission" date="2014-04" db="EMBL/GenBank/DDBJ databases">
        <authorList>
            <consortium name="DOE Joint Genome Institute"/>
            <person name="Kuo A."/>
            <person name="Kohler A."/>
            <person name="Nagy L.G."/>
            <person name="Floudas D."/>
            <person name="Copeland A."/>
            <person name="Barry K.W."/>
            <person name="Cichocki N."/>
            <person name="Veneault-Fourrey C."/>
            <person name="LaButti K."/>
            <person name="Lindquist E.A."/>
            <person name="Lipzen A."/>
            <person name="Lundell T."/>
            <person name="Morin E."/>
            <person name="Murat C."/>
            <person name="Sun H."/>
            <person name="Tunlid A."/>
            <person name="Henrissat B."/>
            <person name="Grigoriev I.V."/>
            <person name="Hibbett D.S."/>
            <person name="Martin F."/>
            <person name="Nordberg H.P."/>
            <person name="Cantor M.N."/>
            <person name="Hua S.X."/>
        </authorList>
    </citation>
    <scope>NUCLEOTIDE SEQUENCE [LARGE SCALE GENOMIC DNA]</scope>
    <source>
        <strain evidence="6 7">Foug A</strain>
    </source>
</reference>
<dbReference type="InterPro" id="IPR015422">
    <property type="entry name" value="PyrdxlP-dep_Trfase_small"/>
</dbReference>
<keyword evidence="7" id="KW-1185">Reference proteome</keyword>
<evidence type="ECO:0000256" key="4">
    <source>
        <dbReference type="ARBA" id="ARBA00022898"/>
    </source>
</evidence>
<dbReference type="AlphaFoldDB" id="A0A0C3DGU5"/>
<dbReference type="Gene3D" id="3.90.1150.10">
    <property type="entry name" value="Aspartate Aminotransferase, domain 1"/>
    <property type="match status" value="1"/>
</dbReference>
<accession>A0A0C3DGU5</accession>
<protein>
    <recommendedName>
        <fullName evidence="8">O-acetylhomoserine aminocarboxypropyltransferase</fullName>
    </recommendedName>
</protein>
<dbReference type="InterPro" id="IPR000277">
    <property type="entry name" value="Cys/Met-Metab_PyrdxlP-dep_enz"/>
</dbReference>
<organism evidence="6 7">
    <name type="scientific">Scleroderma citrinum Foug A</name>
    <dbReference type="NCBI Taxonomy" id="1036808"/>
    <lineage>
        <taxon>Eukaryota</taxon>
        <taxon>Fungi</taxon>
        <taxon>Dikarya</taxon>
        <taxon>Basidiomycota</taxon>
        <taxon>Agaricomycotina</taxon>
        <taxon>Agaricomycetes</taxon>
        <taxon>Agaricomycetidae</taxon>
        <taxon>Boletales</taxon>
        <taxon>Sclerodermatineae</taxon>
        <taxon>Sclerodermataceae</taxon>
        <taxon>Scleroderma</taxon>
    </lineage>
</organism>
<dbReference type="SUPFAM" id="SSF53383">
    <property type="entry name" value="PLP-dependent transferases"/>
    <property type="match status" value="1"/>
</dbReference>
<dbReference type="OrthoDB" id="3512640at2759"/>
<dbReference type="InterPro" id="IPR015421">
    <property type="entry name" value="PyrdxlP-dep_Trfase_major"/>
</dbReference>
<dbReference type="InterPro" id="IPR015424">
    <property type="entry name" value="PyrdxlP-dep_Trfase"/>
</dbReference>
<dbReference type="PANTHER" id="PTHR43797">
    <property type="entry name" value="HOMOCYSTEINE/CYSTEINE SYNTHASE"/>
    <property type="match status" value="1"/>
</dbReference>
<evidence type="ECO:0008006" key="8">
    <source>
        <dbReference type="Google" id="ProtNLM"/>
    </source>
</evidence>
<evidence type="ECO:0000256" key="5">
    <source>
        <dbReference type="RuleBase" id="RU362118"/>
    </source>
</evidence>
<dbReference type="Gene3D" id="3.40.640.10">
    <property type="entry name" value="Type I PLP-dependent aspartate aminotransferase-like (Major domain)"/>
    <property type="match status" value="1"/>
</dbReference>
<name>A0A0C3DGU5_9AGAM</name>
<comment type="cofactor">
    <cofactor evidence="1 5">
        <name>pyridoxal 5'-phosphate</name>
        <dbReference type="ChEBI" id="CHEBI:597326"/>
    </cofactor>
</comment>
<evidence type="ECO:0000256" key="3">
    <source>
        <dbReference type="ARBA" id="ARBA00022679"/>
    </source>
</evidence>
<dbReference type="Proteomes" id="UP000053989">
    <property type="component" value="Unassembled WGS sequence"/>
</dbReference>
<keyword evidence="3" id="KW-0808">Transferase</keyword>
<dbReference type="GO" id="GO:0071269">
    <property type="term" value="P:L-homocysteine biosynthetic process"/>
    <property type="evidence" value="ECO:0007669"/>
    <property type="project" value="TreeGrafter"/>
</dbReference>
<evidence type="ECO:0000256" key="2">
    <source>
        <dbReference type="ARBA" id="ARBA00009077"/>
    </source>
</evidence>
<dbReference type="EMBL" id="KN822132">
    <property type="protein sequence ID" value="KIM55564.1"/>
    <property type="molecule type" value="Genomic_DNA"/>
</dbReference>
<dbReference type="GO" id="GO:0006535">
    <property type="term" value="P:cysteine biosynthetic process from serine"/>
    <property type="evidence" value="ECO:0007669"/>
    <property type="project" value="TreeGrafter"/>
</dbReference>